<evidence type="ECO:0000313" key="2">
    <source>
        <dbReference type="Proteomes" id="UP000783796"/>
    </source>
</evidence>
<reference evidence="1" key="1">
    <citation type="journal article" date="2021" name="PeerJ">
        <title>Extensive microbial diversity within the chicken gut microbiome revealed by metagenomics and culture.</title>
        <authorList>
            <person name="Gilroy R."/>
            <person name="Ravi A."/>
            <person name="Getino M."/>
            <person name="Pursley I."/>
            <person name="Horton D.L."/>
            <person name="Alikhan N.F."/>
            <person name="Baker D."/>
            <person name="Gharbi K."/>
            <person name="Hall N."/>
            <person name="Watson M."/>
            <person name="Adriaenssens E.M."/>
            <person name="Foster-Nyarko E."/>
            <person name="Jarju S."/>
            <person name="Secka A."/>
            <person name="Antonio M."/>
            <person name="Oren A."/>
            <person name="Chaudhuri R.R."/>
            <person name="La Ragione R."/>
            <person name="Hildebrand F."/>
            <person name="Pallen M.J."/>
        </authorList>
    </citation>
    <scope>NUCLEOTIDE SEQUENCE</scope>
    <source>
        <strain evidence="1">G4-2901</strain>
    </source>
</reference>
<dbReference type="Proteomes" id="UP000783796">
    <property type="component" value="Unassembled WGS sequence"/>
</dbReference>
<comment type="caution">
    <text evidence="1">The sequence shown here is derived from an EMBL/GenBank/DDBJ whole genome shotgun (WGS) entry which is preliminary data.</text>
</comment>
<protein>
    <submittedName>
        <fullName evidence="1">Uncharacterized protein</fullName>
    </submittedName>
</protein>
<name>A0A948TB66_9BACT</name>
<evidence type="ECO:0000313" key="1">
    <source>
        <dbReference type="EMBL" id="MBU3837992.1"/>
    </source>
</evidence>
<dbReference type="Gene3D" id="3.40.50.720">
    <property type="entry name" value="NAD(P)-binding Rossmann-like Domain"/>
    <property type="match status" value="1"/>
</dbReference>
<organism evidence="1 2">
    <name type="scientific">Candidatus Phocaeicola faecigallinarum</name>
    <dbReference type="NCBI Taxonomy" id="2838732"/>
    <lineage>
        <taxon>Bacteria</taxon>
        <taxon>Pseudomonadati</taxon>
        <taxon>Bacteroidota</taxon>
        <taxon>Bacteroidia</taxon>
        <taxon>Bacteroidales</taxon>
        <taxon>Bacteroidaceae</taxon>
        <taxon>Phocaeicola</taxon>
    </lineage>
</organism>
<proteinExistence type="predicted"/>
<dbReference type="EMBL" id="JAHLFW010000060">
    <property type="protein sequence ID" value="MBU3837992.1"/>
    <property type="molecule type" value="Genomic_DNA"/>
</dbReference>
<sequence>MEHTRAIDSTKLQRELGWEPSLQFEEGLLGTLIIRGGEAAFLMYHNLKP</sequence>
<gene>
    <name evidence="1" type="ORF">H9777_06695</name>
</gene>
<reference evidence="1" key="2">
    <citation type="submission" date="2021-04" db="EMBL/GenBank/DDBJ databases">
        <authorList>
            <person name="Gilroy R."/>
        </authorList>
    </citation>
    <scope>NUCLEOTIDE SEQUENCE</scope>
    <source>
        <strain evidence="1">G4-2901</strain>
    </source>
</reference>
<dbReference type="AlphaFoldDB" id="A0A948TB66"/>
<accession>A0A948TB66</accession>